<dbReference type="InterPro" id="IPR000914">
    <property type="entry name" value="SBP_5_dom"/>
</dbReference>
<dbReference type="PANTHER" id="PTHR30290">
    <property type="entry name" value="PERIPLASMIC BINDING COMPONENT OF ABC TRANSPORTER"/>
    <property type="match status" value="1"/>
</dbReference>
<accession>A0A1H8JVW3</accession>
<keyword evidence="5" id="KW-1185">Reference proteome</keyword>
<dbReference type="Gene3D" id="3.40.190.10">
    <property type="entry name" value="Periplasmic binding protein-like II"/>
    <property type="match status" value="1"/>
</dbReference>
<dbReference type="STRING" id="872970.SAMN04488134_10281"/>
<feature type="domain" description="Transcriptional regulator SgrR N-terminal HTH" evidence="3">
    <location>
        <begin position="8"/>
        <end position="93"/>
    </location>
</feature>
<evidence type="ECO:0000313" key="5">
    <source>
        <dbReference type="Proteomes" id="UP000199300"/>
    </source>
</evidence>
<name>A0A1H8JVW3_9BACI</name>
<dbReference type="Gene3D" id="3.10.105.10">
    <property type="entry name" value="Dipeptide-binding Protein, Domain 3"/>
    <property type="match status" value="1"/>
</dbReference>
<organism evidence="4 5">
    <name type="scientific">Amphibacillus marinus</name>
    <dbReference type="NCBI Taxonomy" id="872970"/>
    <lineage>
        <taxon>Bacteria</taxon>
        <taxon>Bacillati</taxon>
        <taxon>Bacillota</taxon>
        <taxon>Bacilli</taxon>
        <taxon>Bacillales</taxon>
        <taxon>Bacillaceae</taxon>
        <taxon>Amphibacillus</taxon>
    </lineage>
</organism>
<dbReference type="Pfam" id="PF12793">
    <property type="entry name" value="SgrR_N"/>
    <property type="match status" value="1"/>
</dbReference>
<dbReference type="GO" id="GO:1904680">
    <property type="term" value="F:peptide transmembrane transporter activity"/>
    <property type="evidence" value="ECO:0007669"/>
    <property type="project" value="TreeGrafter"/>
</dbReference>
<dbReference type="PANTHER" id="PTHR30290:SF72">
    <property type="entry name" value="HTH-TYPE TRANSCRIPTIONAL REGULATOR SGRR"/>
    <property type="match status" value="1"/>
</dbReference>
<keyword evidence="1 4" id="KW-0238">DNA-binding</keyword>
<dbReference type="EMBL" id="FODJ01000002">
    <property type="protein sequence ID" value="SEN84517.1"/>
    <property type="molecule type" value="Genomic_DNA"/>
</dbReference>
<dbReference type="AlphaFoldDB" id="A0A1H8JVW3"/>
<evidence type="ECO:0000259" key="3">
    <source>
        <dbReference type="Pfam" id="PF12793"/>
    </source>
</evidence>
<evidence type="ECO:0000256" key="1">
    <source>
        <dbReference type="ARBA" id="ARBA00023125"/>
    </source>
</evidence>
<dbReference type="InterPro" id="IPR025370">
    <property type="entry name" value="SgrR_HTH_N"/>
</dbReference>
<dbReference type="InterPro" id="IPR039424">
    <property type="entry name" value="SBP_5"/>
</dbReference>
<protein>
    <submittedName>
        <fullName evidence="4">DNA-binding transcriptional regulator SgrR of sgrS sRNA, contains a MarR-type HTH domain and a solute-binding domain</fullName>
    </submittedName>
</protein>
<dbReference type="GO" id="GO:0003677">
    <property type="term" value="F:DNA binding"/>
    <property type="evidence" value="ECO:0007669"/>
    <property type="project" value="UniProtKB-KW"/>
</dbReference>
<reference evidence="4 5" key="1">
    <citation type="submission" date="2016-10" db="EMBL/GenBank/DDBJ databases">
        <authorList>
            <person name="de Groot N.N."/>
        </authorList>
    </citation>
    <scope>NUCLEOTIDE SEQUENCE [LARGE SCALE GENOMIC DNA]</scope>
    <source>
        <strain evidence="4 5">CGMCC 1.10434</strain>
    </source>
</reference>
<evidence type="ECO:0000259" key="2">
    <source>
        <dbReference type="Pfam" id="PF00496"/>
    </source>
</evidence>
<sequence>MWELKEKQGQQATVVVTIPELARLLHCTERHVKNIIKKMQDNKWIEWYSGLGRGNRSQIIFVCTLEQVVKTEAKRLVLEKSIEQALSFLQKYQTDHSFLTRATFLDFILSYVDQEDTDHLRFPSYRPLPILDPLRVDRRTENHFMSYLYDTLVQFQSGSQEVRPGIAHTWAVNKSFTKWTLYIRKAVYFHHQERVTAADVCRCIQLHQHDNASPYHWVFEHLDSIASINELTVKLRFNKPMPFLLACLTTLAGAIFIKDQAGKMVGTGPYQLIENTEQKLNLAVHNNYYHTRPFLDQITLYFFPSLYDNTDIDVKAKYANLNFYHYPYKHEQRDFQAYTHIDHGSKLLTFNAQAGPLAKNEQLRQAIISAVQPAELIKQLGGNRYLTASRMRRELEQHEKTRKCLPDTKHLIEASQYQGEVLTLACYQGAGNEQDANWICARLNKIGVRVQLKVFDYQNFFQQQLHQYDMLLGEQIAHDHPLISYFKAFLGSQSLLTHHLPPTLKGQVENCLTTVRQPNEALGLLDELEEKVSAKFYGMYLYRLNQYAIYPSYFKNIHINALGWLDFKAVWFDQEDMNF</sequence>
<feature type="domain" description="Solute-binding protein family 5" evidence="2">
    <location>
        <begin position="161"/>
        <end position="493"/>
    </location>
</feature>
<gene>
    <name evidence="4" type="ORF">SAMN04488134_10281</name>
</gene>
<proteinExistence type="predicted"/>
<dbReference type="Proteomes" id="UP000199300">
    <property type="component" value="Unassembled WGS sequence"/>
</dbReference>
<evidence type="ECO:0000313" key="4">
    <source>
        <dbReference type="EMBL" id="SEN84517.1"/>
    </source>
</evidence>
<dbReference type="Pfam" id="PF00496">
    <property type="entry name" value="SBP_bac_5"/>
    <property type="match status" value="1"/>
</dbReference>
<dbReference type="SUPFAM" id="SSF53850">
    <property type="entry name" value="Periplasmic binding protein-like II"/>
    <property type="match status" value="1"/>
</dbReference>
<dbReference type="GO" id="GO:0015833">
    <property type="term" value="P:peptide transport"/>
    <property type="evidence" value="ECO:0007669"/>
    <property type="project" value="TreeGrafter"/>
</dbReference>